<feature type="transmembrane region" description="Helical" evidence="7">
    <location>
        <begin position="486"/>
        <end position="505"/>
    </location>
</feature>
<dbReference type="InterPro" id="IPR004477">
    <property type="entry name" value="ComEC_N"/>
</dbReference>
<keyword evidence="5 7" id="KW-0472">Membrane</keyword>
<evidence type="ECO:0000256" key="7">
    <source>
        <dbReference type="SAM" id="Phobius"/>
    </source>
</evidence>
<gene>
    <name evidence="9" type="ORF">J421_3104</name>
</gene>
<evidence type="ECO:0000313" key="9">
    <source>
        <dbReference type="EMBL" id="AHG90641.1"/>
    </source>
</evidence>
<protein>
    <submittedName>
        <fullName evidence="9">DNA internalization-related competence protein ComEC/Rec2</fullName>
    </submittedName>
</protein>
<keyword evidence="3 7" id="KW-0812">Transmembrane</keyword>
<feature type="transmembrane region" description="Helical" evidence="7">
    <location>
        <begin position="228"/>
        <end position="251"/>
    </location>
</feature>
<dbReference type="Gene3D" id="3.60.15.10">
    <property type="entry name" value="Ribonuclease Z/Hydroxyacylglutathione hydrolase-like"/>
    <property type="match status" value="1"/>
</dbReference>
<evidence type="ECO:0000256" key="5">
    <source>
        <dbReference type="ARBA" id="ARBA00023136"/>
    </source>
</evidence>
<proteinExistence type="predicted"/>
<dbReference type="eggNOG" id="COG2333">
    <property type="taxonomic scope" value="Bacteria"/>
</dbReference>
<dbReference type="SMART" id="SM00849">
    <property type="entry name" value="Lactamase_B"/>
    <property type="match status" value="1"/>
</dbReference>
<dbReference type="AlphaFoldDB" id="W0RIM7"/>
<dbReference type="Pfam" id="PF03772">
    <property type="entry name" value="Competence"/>
    <property type="match status" value="1"/>
</dbReference>
<organism evidence="9 10">
    <name type="scientific">Gemmatirosa kalamazoonensis</name>
    <dbReference type="NCBI Taxonomy" id="861299"/>
    <lineage>
        <taxon>Bacteria</taxon>
        <taxon>Pseudomonadati</taxon>
        <taxon>Gemmatimonadota</taxon>
        <taxon>Gemmatimonadia</taxon>
        <taxon>Gemmatimonadales</taxon>
        <taxon>Gemmatimonadaceae</taxon>
        <taxon>Gemmatirosa</taxon>
    </lineage>
</organism>
<dbReference type="NCBIfam" id="TIGR00361">
    <property type="entry name" value="ComEC_Rec2"/>
    <property type="match status" value="1"/>
</dbReference>
<dbReference type="EMBL" id="CP007128">
    <property type="protein sequence ID" value="AHG90641.1"/>
    <property type="molecule type" value="Genomic_DNA"/>
</dbReference>
<evidence type="ECO:0000256" key="6">
    <source>
        <dbReference type="SAM" id="MobiDB-lite"/>
    </source>
</evidence>
<evidence type="ECO:0000256" key="4">
    <source>
        <dbReference type="ARBA" id="ARBA00022989"/>
    </source>
</evidence>
<feature type="region of interest" description="Disordered" evidence="6">
    <location>
        <begin position="772"/>
        <end position="795"/>
    </location>
</feature>
<dbReference type="InterPro" id="IPR052159">
    <property type="entry name" value="Competence_DNA_uptake"/>
</dbReference>
<keyword evidence="10" id="KW-1185">Reference proteome</keyword>
<feature type="region of interest" description="Disordered" evidence="6">
    <location>
        <begin position="1"/>
        <end position="30"/>
    </location>
</feature>
<dbReference type="NCBIfam" id="TIGR00360">
    <property type="entry name" value="ComEC_N-term"/>
    <property type="match status" value="1"/>
</dbReference>
<reference evidence="9 10" key="1">
    <citation type="journal article" date="2014" name="Genome Announc.">
        <title>Genome Sequence and Methylome of Soil Bacterium Gemmatirosa kalamazoonensis KBS708T, a Member of the Rarely Cultivated Gemmatimonadetes Phylum.</title>
        <authorList>
            <person name="Debruyn J.M."/>
            <person name="Radosevich M."/>
            <person name="Wommack K.E."/>
            <person name="Polson S.W."/>
            <person name="Hauser L.J."/>
            <person name="Fawaz M.N."/>
            <person name="Korlach J."/>
            <person name="Tsai Y.C."/>
        </authorList>
    </citation>
    <scope>NUCLEOTIDE SEQUENCE [LARGE SCALE GENOMIC DNA]</scope>
    <source>
        <strain evidence="9 10">KBS708</strain>
    </source>
</reference>
<sequence>MLAARSAACKGGAAFGPPGRRSSGHAREAPPPHVRRVPLVFLAYLALVAGLALGAALPAGVVLGAVACAAVCACRRDPRNVGLALACAAGMLQTVAARRVDAACRARILRGGRTDAVLEADASPGARVTAAAHGCALALSLTVARGRADAGDVVTVRGTFAPTARGALVRDVSLARTGEHMTIVAMRARAGRTIDAIFGADAPLARALVVADAAAIPRDVRDRFADAGLVHLLSVSGLHVSLVAAALELLLGAMRLSRRTASVAAAVAVAGYVLLIGAPPPAVRAGTMLGAQLASRVLQRPSSPWTFLALGGAVPLLLDPRAVFDVGYQLSVAGMASLVGGRALFRRWIDGLTDPPRGARRTIARELAVSAVASAVTAPVVAWSFGRVSLVAPLSNLVAAPIVAALQPTLFLAVLLAPVRPLALHVAGAARLLLRALDAVARGAADVPHAALAVAPSLGTAVCSAGAGVALLAACAARSRWVRARAAIVAAASLALAAWSPLLAVSGSGEVELHMLDVGQGDAIAVRTPHGHWVLVDAGRVWRGGDAGRATVLPYLRRRGGPLDAFVLSHPHADHVGGAASVLAAMHPRRYLDAAFALGSDVYRASLEAARTSGVAWERVRPGEELRVDGVALRVLAPDSAWTASLDDPNLASVILSVRWRGVRFLLVGDAEAPEERWLVERAAADAALADALRADVLKVAHHGSRTSSTPEFLALVRPRVALVSVGAGNSYGLPNDDVLRRLALGGAEVLRTDRWGTIVVRTDGRAITVDAGGERWSVPPRSTTPDSSRGSSDP</sequence>
<accession>W0RIM7</accession>
<feature type="transmembrane region" description="Helical" evidence="7">
    <location>
        <begin position="451"/>
        <end position="474"/>
    </location>
</feature>
<evidence type="ECO:0000256" key="1">
    <source>
        <dbReference type="ARBA" id="ARBA00004651"/>
    </source>
</evidence>
<dbReference type="PANTHER" id="PTHR30619:SF1">
    <property type="entry name" value="RECOMBINATION PROTEIN 2"/>
    <property type="match status" value="1"/>
</dbReference>
<feature type="transmembrane region" description="Helical" evidence="7">
    <location>
        <begin position="366"/>
        <end position="385"/>
    </location>
</feature>
<dbReference type="STRING" id="861299.J421_3104"/>
<dbReference type="InterPro" id="IPR035681">
    <property type="entry name" value="ComA-like_MBL"/>
</dbReference>
<evidence type="ECO:0000259" key="8">
    <source>
        <dbReference type="SMART" id="SM00849"/>
    </source>
</evidence>
<dbReference type="GO" id="GO:0030420">
    <property type="term" value="P:establishment of competence for transformation"/>
    <property type="evidence" value="ECO:0007669"/>
    <property type="project" value="InterPro"/>
</dbReference>
<dbReference type="CDD" id="cd07731">
    <property type="entry name" value="ComA-like_MBL-fold"/>
    <property type="match status" value="1"/>
</dbReference>
<feature type="transmembrane region" description="Helical" evidence="7">
    <location>
        <begin position="263"/>
        <end position="283"/>
    </location>
</feature>
<feature type="compositionally biased region" description="Low complexity" evidence="6">
    <location>
        <begin position="1"/>
        <end position="12"/>
    </location>
</feature>
<dbReference type="InterPro" id="IPR036866">
    <property type="entry name" value="RibonucZ/Hydroxyglut_hydro"/>
</dbReference>
<dbReference type="HOGENOM" id="CLU_360468_0_0_0"/>
<dbReference type="SUPFAM" id="SSF56281">
    <property type="entry name" value="Metallo-hydrolase/oxidoreductase"/>
    <property type="match status" value="1"/>
</dbReference>
<dbReference type="FunCoup" id="W0RIM7">
    <property type="interactions" value="177"/>
</dbReference>
<evidence type="ECO:0000256" key="2">
    <source>
        <dbReference type="ARBA" id="ARBA00022475"/>
    </source>
</evidence>
<dbReference type="KEGG" id="gba:J421_3104"/>
<feature type="compositionally biased region" description="Polar residues" evidence="6">
    <location>
        <begin position="781"/>
        <end position="795"/>
    </location>
</feature>
<dbReference type="InParanoid" id="W0RIM7"/>
<feature type="domain" description="Metallo-beta-lactamase" evidence="8">
    <location>
        <begin position="520"/>
        <end position="702"/>
    </location>
</feature>
<evidence type="ECO:0000313" key="10">
    <source>
        <dbReference type="Proteomes" id="UP000019151"/>
    </source>
</evidence>
<dbReference type="InterPro" id="IPR004797">
    <property type="entry name" value="Competence_ComEC/Rec2"/>
</dbReference>
<feature type="transmembrane region" description="Helical" evidence="7">
    <location>
        <begin position="41"/>
        <end position="74"/>
    </location>
</feature>
<dbReference type="GO" id="GO:0005886">
    <property type="term" value="C:plasma membrane"/>
    <property type="evidence" value="ECO:0007669"/>
    <property type="project" value="UniProtKB-SubCell"/>
</dbReference>
<dbReference type="Pfam" id="PF00753">
    <property type="entry name" value="Lactamase_B"/>
    <property type="match status" value="1"/>
</dbReference>
<dbReference type="Proteomes" id="UP000019151">
    <property type="component" value="Chromosome"/>
</dbReference>
<dbReference type="InterPro" id="IPR001279">
    <property type="entry name" value="Metallo-B-lactamas"/>
</dbReference>
<name>W0RIM7_9BACT</name>
<evidence type="ECO:0000256" key="3">
    <source>
        <dbReference type="ARBA" id="ARBA00022692"/>
    </source>
</evidence>
<dbReference type="PANTHER" id="PTHR30619">
    <property type="entry name" value="DNA INTERNALIZATION/COMPETENCE PROTEIN COMEC/REC2"/>
    <property type="match status" value="1"/>
</dbReference>
<keyword evidence="4 7" id="KW-1133">Transmembrane helix</keyword>
<dbReference type="eggNOG" id="COG0658">
    <property type="taxonomic scope" value="Bacteria"/>
</dbReference>
<keyword evidence="2" id="KW-1003">Cell membrane</keyword>
<comment type="subcellular location">
    <subcellularLocation>
        <location evidence="1">Cell membrane</location>
        <topology evidence="1">Multi-pass membrane protein</topology>
    </subcellularLocation>
</comment>